<dbReference type="EMBL" id="SMMU01000055">
    <property type="protein sequence ID" value="TCL18149.1"/>
    <property type="molecule type" value="Genomic_DNA"/>
</dbReference>
<feature type="chain" id="PRO_5020561767" description="Quinol oxidase" evidence="1">
    <location>
        <begin position="25"/>
        <end position="138"/>
    </location>
</feature>
<evidence type="ECO:0008006" key="4">
    <source>
        <dbReference type="Google" id="ProtNLM"/>
    </source>
</evidence>
<evidence type="ECO:0000256" key="1">
    <source>
        <dbReference type="SAM" id="SignalP"/>
    </source>
</evidence>
<dbReference type="SUPFAM" id="SSF49503">
    <property type="entry name" value="Cupredoxins"/>
    <property type="match status" value="1"/>
</dbReference>
<name>A0A4V2Q597_9GAMM</name>
<sequence length="138" mass="14876">MNLSRSLRGCALGIALLAAGADLAGSATAPFQARTDADGVQRVSLVGGSHFFRPAHILARAGLPLEFTLSREPGIVPHRFVLEAPDGSTLADVELDETPQRLRLTLAAGGYVFHCPNRLLFFKSHREQGMSGRLELRE</sequence>
<comment type="caution">
    <text evidence="2">The sequence shown here is derived from an EMBL/GenBank/DDBJ whole genome shotgun (WGS) entry which is preliminary data.</text>
</comment>
<reference evidence="2 3" key="1">
    <citation type="submission" date="2019-03" db="EMBL/GenBank/DDBJ databases">
        <title>Genomic Encyclopedia of Type Strains, Phase IV (KMG-IV): sequencing the most valuable type-strain genomes for metagenomic binning, comparative biology and taxonomic classification.</title>
        <authorList>
            <person name="Goeker M."/>
        </authorList>
    </citation>
    <scope>NUCLEOTIDE SEQUENCE [LARGE SCALE GENOMIC DNA]</scope>
    <source>
        <strain evidence="2 3">DSM 2286</strain>
    </source>
</reference>
<protein>
    <recommendedName>
        <fullName evidence="4">Quinol oxidase</fullName>
    </recommendedName>
</protein>
<proteinExistence type="predicted"/>
<accession>A0A4V2Q597</accession>
<evidence type="ECO:0000313" key="2">
    <source>
        <dbReference type="EMBL" id="TCL18149.1"/>
    </source>
</evidence>
<dbReference type="InterPro" id="IPR008972">
    <property type="entry name" value="Cupredoxin"/>
</dbReference>
<keyword evidence="1" id="KW-0732">Signal</keyword>
<dbReference type="Gene3D" id="2.60.40.420">
    <property type="entry name" value="Cupredoxins - blue copper proteins"/>
    <property type="match status" value="1"/>
</dbReference>
<dbReference type="Proteomes" id="UP000295169">
    <property type="component" value="Unassembled WGS sequence"/>
</dbReference>
<dbReference type="RefSeq" id="WP_131301075.1">
    <property type="nucleotide sequence ID" value="NZ_JBHLST010000095.1"/>
</dbReference>
<gene>
    <name evidence="2" type="ORF">EV691_1558</name>
</gene>
<evidence type="ECO:0000313" key="3">
    <source>
        <dbReference type="Proteomes" id="UP000295169"/>
    </source>
</evidence>
<dbReference type="AlphaFoldDB" id="A0A4V2Q597"/>
<organism evidence="2 3">
    <name type="scientific">Azotobacter chroococcum</name>
    <dbReference type="NCBI Taxonomy" id="353"/>
    <lineage>
        <taxon>Bacteria</taxon>
        <taxon>Pseudomonadati</taxon>
        <taxon>Pseudomonadota</taxon>
        <taxon>Gammaproteobacteria</taxon>
        <taxon>Pseudomonadales</taxon>
        <taxon>Pseudomonadaceae</taxon>
        <taxon>Azotobacter</taxon>
    </lineage>
</organism>
<feature type="signal peptide" evidence="1">
    <location>
        <begin position="1"/>
        <end position="24"/>
    </location>
</feature>